<dbReference type="EMBL" id="BMAC01000272">
    <property type="protein sequence ID" value="GFP92231.1"/>
    <property type="molecule type" value="Genomic_DNA"/>
</dbReference>
<keyword evidence="2" id="KW-1185">Reference proteome</keyword>
<protein>
    <submittedName>
        <fullName evidence="1">Uncharacterized protein</fullName>
    </submittedName>
</protein>
<accession>A0A830CD97</accession>
<sequence length="51" mass="5774">MVFIWEVFGFADRHGGDYNPSLPYDVNGHQRSAGHILVSLKGDKFKPGKRK</sequence>
<dbReference type="AlphaFoldDB" id="A0A830CD97"/>
<proteinExistence type="predicted"/>
<evidence type="ECO:0000313" key="1">
    <source>
        <dbReference type="EMBL" id="GFP92231.1"/>
    </source>
</evidence>
<organism evidence="1 2">
    <name type="scientific">Phtheirospermum japonicum</name>
    <dbReference type="NCBI Taxonomy" id="374723"/>
    <lineage>
        <taxon>Eukaryota</taxon>
        <taxon>Viridiplantae</taxon>
        <taxon>Streptophyta</taxon>
        <taxon>Embryophyta</taxon>
        <taxon>Tracheophyta</taxon>
        <taxon>Spermatophyta</taxon>
        <taxon>Magnoliopsida</taxon>
        <taxon>eudicotyledons</taxon>
        <taxon>Gunneridae</taxon>
        <taxon>Pentapetalae</taxon>
        <taxon>asterids</taxon>
        <taxon>lamiids</taxon>
        <taxon>Lamiales</taxon>
        <taxon>Orobanchaceae</taxon>
        <taxon>Orobanchaceae incertae sedis</taxon>
        <taxon>Phtheirospermum</taxon>
    </lineage>
</organism>
<gene>
    <name evidence="1" type="ORF">PHJA_001367200</name>
</gene>
<reference evidence="1" key="1">
    <citation type="submission" date="2020-07" db="EMBL/GenBank/DDBJ databases">
        <title>Ethylene signaling mediates host invasion by parasitic plants.</title>
        <authorList>
            <person name="Yoshida S."/>
        </authorList>
    </citation>
    <scope>NUCLEOTIDE SEQUENCE</scope>
    <source>
        <strain evidence="1">Okayama</strain>
    </source>
</reference>
<comment type="caution">
    <text evidence="1">The sequence shown here is derived from an EMBL/GenBank/DDBJ whole genome shotgun (WGS) entry which is preliminary data.</text>
</comment>
<evidence type="ECO:0000313" key="2">
    <source>
        <dbReference type="Proteomes" id="UP000653305"/>
    </source>
</evidence>
<name>A0A830CD97_9LAMI</name>
<dbReference type="Proteomes" id="UP000653305">
    <property type="component" value="Unassembled WGS sequence"/>
</dbReference>